<dbReference type="KEGG" id="spph:KFK14_07335"/>
<proteinExistence type="predicted"/>
<dbReference type="Gene3D" id="3.20.20.30">
    <property type="entry name" value="Luciferase-like domain"/>
    <property type="match status" value="1"/>
</dbReference>
<dbReference type="InterPro" id="IPR011251">
    <property type="entry name" value="Luciferase-like_dom"/>
</dbReference>
<accession>A0A975K9D5</accession>
<dbReference type="Pfam" id="PF00296">
    <property type="entry name" value="Bac_luciferase"/>
    <property type="match status" value="1"/>
</dbReference>
<dbReference type="NCBIfam" id="TIGR03857">
    <property type="entry name" value="F420_MSMEG_2249"/>
    <property type="match status" value="1"/>
</dbReference>
<dbReference type="PANTHER" id="PTHR43244:SF1">
    <property type="entry name" value="5,10-METHYLENETETRAHYDROMETHANOPTERIN REDUCTASE"/>
    <property type="match status" value="1"/>
</dbReference>
<dbReference type="CDD" id="cd01097">
    <property type="entry name" value="Tetrahydromethanopterin_reductase"/>
    <property type="match status" value="1"/>
</dbReference>
<dbReference type="InterPro" id="IPR036661">
    <property type="entry name" value="Luciferase-like_sf"/>
</dbReference>
<dbReference type="AlphaFoldDB" id="A0A975K9D5"/>
<organism evidence="3 4">
    <name type="scientific">Sphingobium phenoxybenzoativorans</name>
    <dbReference type="NCBI Taxonomy" id="1592790"/>
    <lineage>
        <taxon>Bacteria</taxon>
        <taxon>Pseudomonadati</taxon>
        <taxon>Pseudomonadota</taxon>
        <taxon>Alphaproteobacteria</taxon>
        <taxon>Sphingomonadales</taxon>
        <taxon>Sphingomonadaceae</taxon>
        <taxon>Sphingobium</taxon>
    </lineage>
</organism>
<keyword evidence="1" id="KW-0560">Oxidoreductase</keyword>
<feature type="domain" description="Luciferase-like" evidence="2">
    <location>
        <begin position="21"/>
        <end position="325"/>
    </location>
</feature>
<evidence type="ECO:0000313" key="3">
    <source>
        <dbReference type="EMBL" id="QUT07215.1"/>
    </source>
</evidence>
<reference evidence="3" key="1">
    <citation type="submission" date="2021-04" db="EMBL/GenBank/DDBJ databases">
        <title>Isolation of p-tert-butylphenol degrading bacteria Sphingobium phenoxybenzoativorans Tas13 from active sludge.</title>
        <authorList>
            <person name="Li Y."/>
        </authorList>
    </citation>
    <scope>NUCLEOTIDE SEQUENCE</scope>
    <source>
        <strain evidence="3">Tas13</strain>
    </source>
</reference>
<dbReference type="SUPFAM" id="SSF51679">
    <property type="entry name" value="Bacterial luciferase-like"/>
    <property type="match status" value="1"/>
</dbReference>
<dbReference type="GO" id="GO:0016705">
    <property type="term" value="F:oxidoreductase activity, acting on paired donors, with incorporation or reduction of molecular oxygen"/>
    <property type="evidence" value="ECO:0007669"/>
    <property type="project" value="InterPro"/>
</dbReference>
<keyword evidence="4" id="KW-1185">Reference proteome</keyword>
<protein>
    <submittedName>
        <fullName evidence="3">TIGR03857 family LLM class F420-dependent oxidoreductase</fullName>
    </submittedName>
</protein>
<evidence type="ECO:0000256" key="1">
    <source>
        <dbReference type="ARBA" id="ARBA00023002"/>
    </source>
</evidence>
<dbReference type="RefSeq" id="WP_212610418.1">
    <property type="nucleotide sequence ID" value="NZ_CP073910.1"/>
</dbReference>
<dbReference type="Proteomes" id="UP000681425">
    <property type="component" value="Chromosome"/>
</dbReference>
<dbReference type="InterPro" id="IPR050564">
    <property type="entry name" value="F420-G6PD/mer"/>
</dbReference>
<gene>
    <name evidence="3" type="ORF">KFK14_07335</name>
</gene>
<name>A0A975K9D5_9SPHN</name>
<dbReference type="EMBL" id="CP073910">
    <property type="protein sequence ID" value="QUT07215.1"/>
    <property type="molecule type" value="Genomic_DNA"/>
</dbReference>
<evidence type="ECO:0000313" key="4">
    <source>
        <dbReference type="Proteomes" id="UP000681425"/>
    </source>
</evidence>
<dbReference type="InterPro" id="IPR022378">
    <property type="entry name" value="F420_OxRdatse_MSMEG2249_pred"/>
</dbReference>
<sequence>MMALSRDRIYSYVLPGQVSSPDVVFGQAEAAEALGLGGIFLSERWESKELGATMGALSRSTRSLMLVAGLTHFGTRHPVVQAGMAQTLQMLSGGRYVLGYGRGVPSHFKKLGIPIPNLQGMADYVMILRKLWAGETVRYSGPAGEYPELQLPLGCENPPPIIIGTIGPKTLALAGQHFDGVVLHPFLTTQGVARSIKIVRDAAVAARRDPAAVKIYATVITVPDSFPEDMRIDMLEARAVSYFMHPEVGAPVVAANGWSEAPMHEIAATGLARLEYGTGNPQEKRRAMAEVAGMLPQEWLETGAATGSVAHCIGRLQEYVDAGVDYILLHGTTPDMQADIIAPLGSA</sequence>
<dbReference type="PANTHER" id="PTHR43244">
    <property type="match status" value="1"/>
</dbReference>
<evidence type="ECO:0000259" key="2">
    <source>
        <dbReference type="Pfam" id="PF00296"/>
    </source>
</evidence>